<evidence type="ECO:0000256" key="1">
    <source>
        <dbReference type="ARBA" id="ARBA00000900"/>
    </source>
</evidence>
<name>A0A0K9P5E3_ZOSMR</name>
<evidence type="ECO:0000256" key="7">
    <source>
        <dbReference type="PROSITE-ProRule" id="PRU00175"/>
    </source>
</evidence>
<dbReference type="OrthoDB" id="8062037at2759"/>
<evidence type="ECO:0000256" key="9">
    <source>
        <dbReference type="SAM" id="Phobius"/>
    </source>
</evidence>
<organism evidence="11 12">
    <name type="scientific">Zostera marina</name>
    <name type="common">Eelgrass</name>
    <dbReference type="NCBI Taxonomy" id="29655"/>
    <lineage>
        <taxon>Eukaryota</taxon>
        <taxon>Viridiplantae</taxon>
        <taxon>Streptophyta</taxon>
        <taxon>Embryophyta</taxon>
        <taxon>Tracheophyta</taxon>
        <taxon>Spermatophyta</taxon>
        <taxon>Magnoliopsida</taxon>
        <taxon>Liliopsida</taxon>
        <taxon>Zosteraceae</taxon>
        <taxon>Zostera</taxon>
    </lineage>
</organism>
<dbReference type="STRING" id="29655.A0A0K9P5E3"/>
<evidence type="ECO:0000256" key="4">
    <source>
        <dbReference type="ARBA" id="ARBA00022771"/>
    </source>
</evidence>
<comment type="catalytic activity">
    <reaction evidence="1">
        <text>S-ubiquitinyl-[E2 ubiquitin-conjugating enzyme]-L-cysteine + [acceptor protein]-L-lysine = [E2 ubiquitin-conjugating enzyme]-L-cysteine + N(6)-ubiquitinyl-[acceptor protein]-L-lysine.</text>
        <dbReference type="EC" id="2.3.2.27"/>
    </reaction>
</comment>
<sequence length="254" mass="27418">MARIIMQNVALQFPANVSQPPTTTTNNNTTTTATSSTDQQFDYSSVTVTALVIFSALFFLGFFSIFARRFFATGQGNFHGATTSSIVSRFTSSSSSSVPPGLDPTAIKTLPLLPYDTKKRIRSYGGSEAGCDCVVCLTMFGDGEVVKAIPCCGHLFHPQCIDSWLVTHASCPLCRSTELFKSMEERPISDRGDFGSGTPQDVGEDRHQPDDERGGIGGIGRSQSWYCLTVREGERNNSTNVDGGGELSRTSCSF</sequence>
<dbReference type="OMA" id="RRTRSWC"/>
<feature type="region of interest" description="Disordered" evidence="8">
    <location>
        <begin position="16"/>
        <end position="36"/>
    </location>
</feature>
<dbReference type="PANTHER" id="PTHR14155:SF592">
    <property type="entry name" value="RING-H2 FINGER PROTEIN ATL57"/>
    <property type="match status" value="1"/>
</dbReference>
<keyword evidence="12" id="KW-1185">Reference proteome</keyword>
<dbReference type="CDD" id="cd16454">
    <property type="entry name" value="RING-H2_PA-TM-RING"/>
    <property type="match status" value="1"/>
</dbReference>
<dbReference type="PROSITE" id="PS50089">
    <property type="entry name" value="ZF_RING_2"/>
    <property type="match status" value="1"/>
</dbReference>
<keyword evidence="9" id="KW-1133">Transmembrane helix</keyword>
<evidence type="ECO:0000256" key="3">
    <source>
        <dbReference type="ARBA" id="ARBA00022723"/>
    </source>
</evidence>
<dbReference type="Gene3D" id="3.30.40.10">
    <property type="entry name" value="Zinc/RING finger domain, C3HC4 (zinc finger)"/>
    <property type="match status" value="1"/>
</dbReference>
<dbReference type="EC" id="2.3.2.27" evidence="2"/>
<feature type="transmembrane region" description="Helical" evidence="9">
    <location>
        <begin position="46"/>
        <end position="67"/>
    </location>
</feature>
<keyword evidence="5" id="KW-0862">Zinc</keyword>
<feature type="compositionally biased region" description="Basic and acidic residues" evidence="8">
    <location>
        <begin position="203"/>
        <end position="214"/>
    </location>
</feature>
<feature type="region of interest" description="Disordered" evidence="8">
    <location>
        <begin position="185"/>
        <end position="220"/>
    </location>
</feature>
<dbReference type="AlphaFoldDB" id="A0A0K9P5E3"/>
<proteinExistence type="inferred from homology"/>
<comment type="similarity">
    <text evidence="6">Belongs to the RING-type zinc finger family. ATL subfamily.</text>
</comment>
<evidence type="ECO:0000256" key="8">
    <source>
        <dbReference type="SAM" id="MobiDB-lite"/>
    </source>
</evidence>
<dbReference type="SMART" id="SM00184">
    <property type="entry name" value="RING"/>
    <property type="match status" value="1"/>
</dbReference>
<keyword evidence="3" id="KW-0479">Metal-binding</keyword>
<dbReference type="Proteomes" id="UP000036987">
    <property type="component" value="Unassembled WGS sequence"/>
</dbReference>
<dbReference type="Pfam" id="PF13639">
    <property type="entry name" value="zf-RING_2"/>
    <property type="match status" value="1"/>
</dbReference>
<protein>
    <recommendedName>
        <fullName evidence="2">RING-type E3 ubiquitin transferase</fullName>
        <ecNumber evidence="2">2.3.2.27</ecNumber>
    </recommendedName>
</protein>
<dbReference type="InterPro" id="IPR053238">
    <property type="entry name" value="RING-H2_zinc_finger"/>
</dbReference>
<reference evidence="12" key="1">
    <citation type="journal article" date="2016" name="Nature">
        <title>The genome of the seagrass Zostera marina reveals angiosperm adaptation to the sea.</title>
        <authorList>
            <person name="Olsen J.L."/>
            <person name="Rouze P."/>
            <person name="Verhelst B."/>
            <person name="Lin Y.-C."/>
            <person name="Bayer T."/>
            <person name="Collen J."/>
            <person name="Dattolo E."/>
            <person name="De Paoli E."/>
            <person name="Dittami S."/>
            <person name="Maumus F."/>
            <person name="Michel G."/>
            <person name="Kersting A."/>
            <person name="Lauritano C."/>
            <person name="Lohaus R."/>
            <person name="Toepel M."/>
            <person name="Tonon T."/>
            <person name="Vanneste K."/>
            <person name="Amirebrahimi M."/>
            <person name="Brakel J."/>
            <person name="Bostroem C."/>
            <person name="Chovatia M."/>
            <person name="Grimwood J."/>
            <person name="Jenkins J.W."/>
            <person name="Jueterbock A."/>
            <person name="Mraz A."/>
            <person name="Stam W.T."/>
            <person name="Tice H."/>
            <person name="Bornberg-Bauer E."/>
            <person name="Green P.J."/>
            <person name="Pearson G.A."/>
            <person name="Procaccini G."/>
            <person name="Duarte C.M."/>
            <person name="Schmutz J."/>
            <person name="Reusch T.B.H."/>
            <person name="Van de Peer Y."/>
        </authorList>
    </citation>
    <scope>NUCLEOTIDE SEQUENCE [LARGE SCALE GENOMIC DNA]</scope>
    <source>
        <strain evidence="12">cv. Finnish</strain>
    </source>
</reference>
<dbReference type="GO" id="GO:0008270">
    <property type="term" value="F:zinc ion binding"/>
    <property type="evidence" value="ECO:0007669"/>
    <property type="project" value="UniProtKB-KW"/>
</dbReference>
<dbReference type="SUPFAM" id="SSF57850">
    <property type="entry name" value="RING/U-box"/>
    <property type="match status" value="1"/>
</dbReference>
<evidence type="ECO:0000256" key="2">
    <source>
        <dbReference type="ARBA" id="ARBA00012483"/>
    </source>
</evidence>
<feature type="domain" description="RING-type" evidence="10">
    <location>
        <begin position="133"/>
        <end position="175"/>
    </location>
</feature>
<dbReference type="PANTHER" id="PTHR14155">
    <property type="entry name" value="RING FINGER DOMAIN-CONTAINING"/>
    <property type="match status" value="1"/>
</dbReference>
<feature type="region of interest" description="Disordered" evidence="8">
    <location>
        <begin position="235"/>
        <end position="254"/>
    </location>
</feature>
<evidence type="ECO:0000256" key="5">
    <source>
        <dbReference type="ARBA" id="ARBA00022833"/>
    </source>
</evidence>
<evidence type="ECO:0000313" key="12">
    <source>
        <dbReference type="Proteomes" id="UP000036987"/>
    </source>
</evidence>
<keyword evidence="4 7" id="KW-0863">Zinc-finger</keyword>
<keyword evidence="9" id="KW-0812">Transmembrane</keyword>
<dbReference type="EMBL" id="LFYR01001173">
    <property type="protein sequence ID" value="KMZ64214.1"/>
    <property type="molecule type" value="Genomic_DNA"/>
</dbReference>
<dbReference type="InterPro" id="IPR013083">
    <property type="entry name" value="Znf_RING/FYVE/PHD"/>
</dbReference>
<evidence type="ECO:0000259" key="10">
    <source>
        <dbReference type="PROSITE" id="PS50089"/>
    </source>
</evidence>
<feature type="compositionally biased region" description="Low complexity" evidence="8">
    <location>
        <begin position="22"/>
        <end position="36"/>
    </location>
</feature>
<accession>A0A0K9P5E3</accession>
<keyword evidence="9" id="KW-0472">Membrane</keyword>
<evidence type="ECO:0000256" key="6">
    <source>
        <dbReference type="ARBA" id="ARBA00024209"/>
    </source>
</evidence>
<evidence type="ECO:0000313" key="11">
    <source>
        <dbReference type="EMBL" id="KMZ64214.1"/>
    </source>
</evidence>
<gene>
    <name evidence="11" type="ORF">ZOSMA_37G00950</name>
</gene>
<comment type="caution">
    <text evidence="11">The sequence shown here is derived from an EMBL/GenBank/DDBJ whole genome shotgun (WGS) entry which is preliminary data.</text>
</comment>
<dbReference type="GO" id="GO:0061630">
    <property type="term" value="F:ubiquitin protein ligase activity"/>
    <property type="evidence" value="ECO:0007669"/>
    <property type="project" value="UniProtKB-EC"/>
</dbReference>
<dbReference type="InterPro" id="IPR001841">
    <property type="entry name" value="Znf_RING"/>
</dbReference>